<proteinExistence type="predicted"/>
<reference evidence="1" key="1">
    <citation type="journal article" date="2022" name="bioRxiv">
        <title>Population genetic analysis of Ophidiomyces ophidiicola, the causative agent of snake fungal disease, indicates recent introductions to the USA.</title>
        <authorList>
            <person name="Ladner J.T."/>
            <person name="Palmer J.M."/>
            <person name="Ettinger C.L."/>
            <person name="Stajich J.E."/>
            <person name="Farrell T.M."/>
            <person name="Glorioso B.M."/>
            <person name="Lawson B."/>
            <person name="Price S.J."/>
            <person name="Stengle A.G."/>
            <person name="Grear D.A."/>
            <person name="Lorch J.M."/>
        </authorList>
    </citation>
    <scope>NUCLEOTIDE SEQUENCE</scope>
    <source>
        <strain evidence="1">NWHC 24266-5</strain>
    </source>
</reference>
<protein>
    <submittedName>
        <fullName evidence="1">Uncharacterized protein</fullName>
    </submittedName>
</protein>
<name>A0ACB8UPU0_9EURO</name>
<comment type="caution">
    <text evidence="1">The sequence shown here is derived from an EMBL/GenBank/DDBJ whole genome shotgun (WGS) entry which is preliminary data.</text>
</comment>
<organism evidence="1">
    <name type="scientific">Ophidiomyces ophidiicola</name>
    <dbReference type="NCBI Taxonomy" id="1387563"/>
    <lineage>
        <taxon>Eukaryota</taxon>
        <taxon>Fungi</taxon>
        <taxon>Dikarya</taxon>
        <taxon>Ascomycota</taxon>
        <taxon>Pezizomycotina</taxon>
        <taxon>Eurotiomycetes</taxon>
        <taxon>Eurotiomycetidae</taxon>
        <taxon>Onygenales</taxon>
        <taxon>Onygenaceae</taxon>
        <taxon>Ophidiomyces</taxon>
    </lineage>
</organism>
<evidence type="ECO:0000313" key="1">
    <source>
        <dbReference type="EMBL" id="KAI2382400.1"/>
    </source>
</evidence>
<sequence length="847" mass="93675">MAVPSGIATPPSLGDSQSAGTDSDGHDFSPTSPTGHQGSRSFRPNASLVLVGIRGCGKRSLGFIAATALNWRFITEDYYFKETVGCSRQEFLQAAGRQEFHRMEVEVLRQMLDNHQTNCVIECGLGSLTQSTQEYLQQYALANPVVHVLRDMEQIQTLLNLPDNSMQLLRSTDLSHRSCSNFEFYNLEDHSSDYHGQNDAVDRKSDTYAFKLKNVRDEFTNFVRVVTGVGIPLSGFDSPFAILEDQIESRLHTHSVQVRLSDLLDGLVEFSELEAGGDALELCVDVWPPDALSTMSKYVSILRRVNALPIIFSTDIRALEKLSLSPSEVQDIYFESLTHGLRLGVEYMSIDLSWDAIADHPATATLFQCKRRTKIIGHFFLETVNGPAWQEDECLRLYQKAEHLGCDLVRLLQVAKDRLDNEAVCAFRVKVRNLPGNHPPLIAYNVGILGRTSQIFNQVLTCVTHSAIKRKHDPEGYDPLITQQHAVEALFRSYVPDPLQFYVIGENGTYNLYPAMYNAAFQSYGMAHTYNDPGTTSLADLDRLTANPNFGGASIVLPYRVQIIEHLTAKSRHAETIGAVNAVLPLRVDSTGYIYPLKEQANQRSRAGRIGGLYGDNTDWVSIFVCLRRGLSPRNAISPLKSTGLVIGAGGMARAAIYAMLKLGCRNIFVYNRTIEHAEIVARHFSSLARASSASASSSSLPESGNAVRVLGPSTQPWPSEFALPCMIVSCVPANTIGGDAPLELPGQWLESPTGGVVLELALNPPYTKLLQQVTQYRSQTETPWVLVDGFEVAAEQGIAQFELQTGSRAPRRLMRRQVLQNYPHGEGPYDENAINARLEKINGIGY</sequence>
<accession>A0ACB8UPU0</accession>
<gene>
    <name evidence="1" type="ORF">LOY88_006055</name>
</gene>
<dbReference type="EMBL" id="JALBCA010000126">
    <property type="protein sequence ID" value="KAI2382400.1"/>
    <property type="molecule type" value="Genomic_DNA"/>
</dbReference>